<dbReference type="InterPro" id="IPR022671">
    <property type="entry name" value="Ribosomal_uL2_CS"/>
</dbReference>
<evidence type="ECO:0000256" key="2">
    <source>
        <dbReference type="ARBA" id="ARBA00022730"/>
    </source>
</evidence>
<dbReference type="AlphaFoldDB" id="A0A2W1K150"/>
<sequence>MGIRSYRPYTAGSRQKTSSDFAEITRDRPEKSLVGAKHRHQGRNNRGVITSRRRGGGHKRRYRIIDLYRNKYGISGKVATVEYDPNRNARIALINYQDGEKRYILHPRGLNVGDEVVSGPESPIEIGNALPLANIPLGTEVHNVELVAGKGGQVVRSAGALAQVVAKEGDMVTLKLPSTEVRMFRKECYATVGQVGNVEANNITLGKAGRNRWKSRRPKVRGSVMNPCDHPHGGGEGRAPIGRAGPVTPWGKPTLGYKTRKKNKGSNALIVRRRRRTSKRSRGGRAS</sequence>
<dbReference type="Proteomes" id="UP000248857">
    <property type="component" value="Unassembled WGS sequence"/>
</dbReference>
<keyword evidence="12" id="KW-1185">Reference proteome</keyword>
<evidence type="ECO:0000313" key="12">
    <source>
        <dbReference type="Proteomes" id="UP000248857"/>
    </source>
</evidence>
<evidence type="ECO:0000259" key="10">
    <source>
        <dbReference type="SMART" id="SM01383"/>
    </source>
</evidence>
<dbReference type="PIRSF" id="PIRSF002158">
    <property type="entry name" value="Ribosomal_L2"/>
    <property type="match status" value="1"/>
</dbReference>
<evidence type="ECO:0000256" key="1">
    <source>
        <dbReference type="ARBA" id="ARBA00005636"/>
    </source>
</evidence>
<dbReference type="Gene3D" id="2.40.50.140">
    <property type="entry name" value="Nucleic acid-binding proteins"/>
    <property type="match status" value="1"/>
</dbReference>
<protein>
    <recommendedName>
        <fullName evidence="6 7">Large ribosomal subunit protein uL2</fullName>
    </recommendedName>
</protein>
<dbReference type="GO" id="GO:0016740">
    <property type="term" value="F:transferase activity"/>
    <property type="evidence" value="ECO:0007669"/>
    <property type="project" value="InterPro"/>
</dbReference>
<dbReference type="InterPro" id="IPR002171">
    <property type="entry name" value="Ribosomal_uL2"/>
</dbReference>
<evidence type="ECO:0000256" key="6">
    <source>
        <dbReference type="ARBA" id="ARBA00035242"/>
    </source>
</evidence>
<comment type="function">
    <text evidence="7">One of the primary rRNA binding proteins. Required for association of the 30S and 50S subunits to form the 70S ribosome, for tRNA binding and peptide bond formation. It has been suggested to have peptidyltransferase activity; this is somewhat controversial. Makes several contacts with the 16S rRNA in the 70S ribosome.</text>
</comment>
<keyword evidence="4 7" id="KW-0689">Ribosomal protein</keyword>
<dbReference type="Gene3D" id="2.30.30.30">
    <property type="match status" value="1"/>
</dbReference>
<dbReference type="FunFam" id="4.10.950.10:FF:000001">
    <property type="entry name" value="50S ribosomal protein L2"/>
    <property type="match status" value="1"/>
</dbReference>
<feature type="domain" description="Large ribosomal subunit protein uL2 RNA-binding" evidence="10">
    <location>
        <begin position="42"/>
        <end position="118"/>
    </location>
</feature>
<organism evidence="11 12">
    <name type="scientific">Acaryochloris thomasi RCC1774</name>
    <dbReference type="NCBI Taxonomy" id="1764569"/>
    <lineage>
        <taxon>Bacteria</taxon>
        <taxon>Bacillati</taxon>
        <taxon>Cyanobacteriota</taxon>
        <taxon>Cyanophyceae</taxon>
        <taxon>Acaryochloridales</taxon>
        <taxon>Acaryochloridaceae</taxon>
        <taxon>Acaryochloris</taxon>
        <taxon>Acaryochloris thomasi</taxon>
    </lineage>
</organism>
<dbReference type="InterPro" id="IPR014726">
    <property type="entry name" value="Ribosomal_uL2_dom3"/>
</dbReference>
<dbReference type="GO" id="GO:0006412">
    <property type="term" value="P:translation"/>
    <property type="evidence" value="ECO:0007669"/>
    <property type="project" value="UniProtKB-UniRule"/>
</dbReference>
<reference evidence="11 12" key="1">
    <citation type="journal article" date="2018" name="Sci. Rep.">
        <title>A novel species of the marine cyanobacterium Acaryochloris with a unique pigment content and lifestyle.</title>
        <authorList>
            <person name="Partensky F."/>
            <person name="Six C."/>
            <person name="Ratin M."/>
            <person name="Garczarek L."/>
            <person name="Vaulot D."/>
            <person name="Probert I."/>
            <person name="Calteau A."/>
            <person name="Gourvil P."/>
            <person name="Marie D."/>
            <person name="Grebert T."/>
            <person name="Bouchier C."/>
            <person name="Le Panse S."/>
            <person name="Gachenot M."/>
            <person name="Rodriguez F."/>
            <person name="Garrido J.L."/>
        </authorList>
    </citation>
    <scope>NUCLEOTIDE SEQUENCE [LARGE SCALE GENOMIC DNA]</scope>
    <source>
        <strain evidence="11 12">RCC1774</strain>
    </source>
</reference>
<dbReference type="InterPro" id="IPR005880">
    <property type="entry name" value="Ribosomal_uL2_bac/org-type"/>
</dbReference>
<feature type="compositionally biased region" description="Basic residues" evidence="8">
    <location>
        <begin position="209"/>
        <end position="220"/>
    </location>
</feature>
<dbReference type="InterPro" id="IPR012340">
    <property type="entry name" value="NA-bd_OB-fold"/>
</dbReference>
<dbReference type="Gene3D" id="4.10.950.10">
    <property type="entry name" value="Ribosomal protein L2, domain 3"/>
    <property type="match status" value="1"/>
</dbReference>
<name>A0A2W1K150_9CYAN</name>
<evidence type="ECO:0000256" key="8">
    <source>
        <dbReference type="SAM" id="MobiDB-lite"/>
    </source>
</evidence>
<dbReference type="InterPro" id="IPR022666">
    <property type="entry name" value="Ribosomal_uL2_RNA-bd_dom"/>
</dbReference>
<evidence type="ECO:0000259" key="9">
    <source>
        <dbReference type="SMART" id="SM01382"/>
    </source>
</evidence>
<proteinExistence type="inferred from homology"/>
<dbReference type="SUPFAM" id="SSF50249">
    <property type="entry name" value="Nucleic acid-binding proteins"/>
    <property type="match status" value="1"/>
</dbReference>
<keyword evidence="5 7" id="KW-0687">Ribonucleoprotein</keyword>
<feature type="compositionally biased region" description="Basic residues" evidence="8">
    <location>
        <begin position="271"/>
        <end position="287"/>
    </location>
</feature>
<dbReference type="GO" id="GO:0015934">
    <property type="term" value="C:large ribosomal subunit"/>
    <property type="evidence" value="ECO:0007669"/>
    <property type="project" value="InterPro"/>
</dbReference>
<evidence type="ECO:0000256" key="4">
    <source>
        <dbReference type="ARBA" id="ARBA00022980"/>
    </source>
</evidence>
<comment type="similarity">
    <text evidence="1 7">Belongs to the universal ribosomal protein uL2 family.</text>
</comment>
<comment type="subunit">
    <text evidence="7">Part of the 50S ribosomal subunit. Forms a bridge to the 30S subunit in the 70S ribosome.</text>
</comment>
<dbReference type="GO" id="GO:0003735">
    <property type="term" value="F:structural constituent of ribosome"/>
    <property type="evidence" value="ECO:0007669"/>
    <property type="project" value="InterPro"/>
</dbReference>
<dbReference type="Pfam" id="PF00181">
    <property type="entry name" value="Ribosomal_L2_N"/>
    <property type="match status" value="1"/>
</dbReference>
<evidence type="ECO:0000256" key="5">
    <source>
        <dbReference type="ARBA" id="ARBA00023274"/>
    </source>
</evidence>
<dbReference type="OrthoDB" id="9778722at2"/>
<dbReference type="HAMAP" id="MF_01320_B">
    <property type="entry name" value="Ribosomal_uL2_B"/>
    <property type="match status" value="1"/>
</dbReference>
<dbReference type="SMART" id="SM01383">
    <property type="entry name" value="Ribosomal_L2"/>
    <property type="match status" value="1"/>
</dbReference>
<keyword evidence="3 7" id="KW-0694">RNA-binding</keyword>
<dbReference type="PANTHER" id="PTHR13691">
    <property type="entry name" value="RIBOSOMAL PROTEIN L2"/>
    <property type="match status" value="1"/>
</dbReference>
<accession>A0A2W1K150</accession>
<dbReference type="InterPro" id="IPR008991">
    <property type="entry name" value="Translation_prot_SH3-like_sf"/>
</dbReference>
<dbReference type="PROSITE" id="PS00467">
    <property type="entry name" value="RIBOSOMAL_L2"/>
    <property type="match status" value="1"/>
</dbReference>
<evidence type="ECO:0000313" key="11">
    <source>
        <dbReference type="EMBL" id="PZD75214.1"/>
    </source>
</evidence>
<dbReference type="EMBL" id="PQWO01000001">
    <property type="protein sequence ID" value="PZD75214.1"/>
    <property type="molecule type" value="Genomic_DNA"/>
</dbReference>
<dbReference type="PANTHER" id="PTHR13691:SF5">
    <property type="entry name" value="LARGE RIBOSOMAL SUBUNIT PROTEIN UL2M"/>
    <property type="match status" value="1"/>
</dbReference>
<dbReference type="SMART" id="SM01382">
    <property type="entry name" value="Ribosomal_L2_C"/>
    <property type="match status" value="1"/>
</dbReference>
<keyword evidence="2 7" id="KW-0699">rRNA-binding</keyword>
<dbReference type="GO" id="GO:0019843">
    <property type="term" value="F:rRNA binding"/>
    <property type="evidence" value="ECO:0007669"/>
    <property type="project" value="UniProtKB-UniRule"/>
</dbReference>
<feature type="region of interest" description="Disordered" evidence="8">
    <location>
        <begin position="1"/>
        <end position="55"/>
    </location>
</feature>
<comment type="caution">
    <text evidence="11">The sequence shown here is derived from an EMBL/GenBank/DDBJ whole genome shotgun (WGS) entry which is preliminary data.</text>
</comment>
<feature type="region of interest" description="Disordered" evidence="8">
    <location>
        <begin position="209"/>
        <end position="287"/>
    </location>
</feature>
<feature type="domain" description="Large ribosomal subunit protein uL2 C-terminal" evidence="9">
    <location>
        <begin position="124"/>
        <end position="253"/>
    </location>
</feature>
<evidence type="ECO:0000256" key="7">
    <source>
        <dbReference type="HAMAP-Rule" id="MF_01320"/>
    </source>
</evidence>
<dbReference type="RefSeq" id="WP_110984069.1">
    <property type="nucleotide sequence ID" value="NZ_CAWNWM010000001.1"/>
</dbReference>
<dbReference type="InterPro" id="IPR014722">
    <property type="entry name" value="Rib_uL2_dom2"/>
</dbReference>
<gene>
    <name evidence="11" type="primary">rplB_1</name>
    <name evidence="7" type="synonym">rpl2</name>
    <name evidence="7" type="synonym">rplB</name>
    <name evidence="11" type="ORF">C1752_00077</name>
</gene>
<dbReference type="NCBIfam" id="TIGR01171">
    <property type="entry name" value="rplB_bact"/>
    <property type="match status" value="1"/>
</dbReference>
<dbReference type="FunFam" id="2.40.50.140:FF:000003">
    <property type="entry name" value="50S ribosomal protein L2"/>
    <property type="match status" value="1"/>
</dbReference>
<dbReference type="FunFam" id="2.30.30.30:FF:000001">
    <property type="entry name" value="50S ribosomal protein L2"/>
    <property type="match status" value="1"/>
</dbReference>
<dbReference type="Pfam" id="PF03947">
    <property type="entry name" value="Ribosomal_L2_C"/>
    <property type="match status" value="1"/>
</dbReference>
<dbReference type="SUPFAM" id="SSF50104">
    <property type="entry name" value="Translation proteins SH3-like domain"/>
    <property type="match status" value="1"/>
</dbReference>
<dbReference type="InterPro" id="IPR022669">
    <property type="entry name" value="Ribosomal_uL2_C"/>
</dbReference>
<evidence type="ECO:0000256" key="3">
    <source>
        <dbReference type="ARBA" id="ARBA00022884"/>
    </source>
</evidence>